<keyword evidence="3" id="KW-0560">Oxidoreductase</keyword>
<evidence type="ECO:0000256" key="2">
    <source>
        <dbReference type="ARBA" id="ARBA00022643"/>
    </source>
</evidence>
<dbReference type="InterPro" id="IPR036661">
    <property type="entry name" value="Luciferase-like_sf"/>
</dbReference>
<keyword evidence="1" id="KW-0285">Flavoprotein</keyword>
<keyword evidence="7" id="KW-1185">Reference proteome</keyword>
<keyword evidence="2" id="KW-0288">FMN</keyword>
<dbReference type="Pfam" id="PF00296">
    <property type="entry name" value="Bac_luciferase"/>
    <property type="match status" value="1"/>
</dbReference>
<evidence type="ECO:0000259" key="5">
    <source>
        <dbReference type="Pfam" id="PF00296"/>
    </source>
</evidence>
<organism evidence="6 7">
    <name type="scientific">Xaviernesmea oryzae</name>
    <dbReference type="NCBI Taxonomy" id="464029"/>
    <lineage>
        <taxon>Bacteria</taxon>
        <taxon>Pseudomonadati</taxon>
        <taxon>Pseudomonadota</taxon>
        <taxon>Alphaproteobacteria</taxon>
        <taxon>Hyphomicrobiales</taxon>
        <taxon>Rhizobiaceae</taxon>
        <taxon>Rhizobium/Agrobacterium group</taxon>
        <taxon>Xaviernesmea</taxon>
    </lineage>
</organism>
<evidence type="ECO:0000313" key="6">
    <source>
        <dbReference type="EMBL" id="SMF62357.1"/>
    </source>
</evidence>
<dbReference type="PANTHER" id="PTHR42847:SF4">
    <property type="entry name" value="ALKANESULFONATE MONOOXYGENASE-RELATED"/>
    <property type="match status" value="1"/>
</dbReference>
<sequence>MVEAEGRPNNPLFGANRLKIGIFGTNGKGSAQTLVPEIFKPTWKNVIDTAKIADDAGYEAIVAYARWKGYIQGRPDHPAGIILDPFTYAAGVAQATSHAAIFATSHAPTIHPIAAAKQCATIDIISDGRLVLNVVAGWNKPELEMFGAPLKQHSARYEHLAEWLEIIRRLWTEEEEFDHEGAFFKIIRGMSMPKPVQRPYPPIMSAGGSETGRRFACQNADICFLLLHSEDPAEWKKQIDAYKQFARDEFGREVQVWTYAPVVQRDTMQEAQAYLDYYAVQNEDRDSIDGWIAGNAATAQGMSPETLQKLRKSFAAGGGGTQLVGTADFIANRLHQLSDAGLDGILFTWVDFRDGLTRFNRDVMPMLESRGLRRPFRTQQQKVA</sequence>
<feature type="domain" description="Luciferase-like" evidence="5">
    <location>
        <begin position="32"/>
        <end position="343"/>
    </location>
</feature>
<dbReference type="InterPro" id="IPR011251">
    <property type="entry name" value="Luciferase-like_dom"/>
</dbReference>
<accession>A0A1X7G2N1</accession>
<dbReference type="PANTHER" id="PTHR42847">
    <property type="entry name" value="ALKANESULFONATE MONOOXYGENASE"/>
    <property type="match status" value="1"/>
</dbReference>
<name>A0A1X7G2N1_9HYPH</name>
<dbReference type="RefSeq" id="WP_085424041.1">
    <property type="nucleotide sequence ID" value="NZ_FXAF01000010.1"/>
</dbReference>
<dbReference type="Gene3D" id="3.20.20.30">
    <property type="entry name" value="Luciferase-like domain"/>
    <property type="match status" value="1"/>
</dbReference>
<dbReference type="EMBL" id="FXAF01000010">
    <property type="protein sequence ID" value="SMF62357.1"/>
    <property type="molecule type" value="Genomic_DNA"/>
</dbReference>
<evidence type="ECO:0000313" key="7">
    <source>
        <dbReference type="Proteomes" id="UP000192903"/>
    </source>
</evidence>
<evidence type="ECO:0000256" key="1">
    <source>
        <dbReference type="ARBA" id="ARBA00022630"/>
    </source>
</evidence>
<proteinExistence type="predicted"/>
<keyword evidence="4 6" id="KW-0503">Monooxygenase</keyword>
<dbReference type="AlphaFoldDB" id="A0A1X7G2N1"/>
<dbReference type="STRING" id="464029.SAMN02982989_0008"/>
<dbReference type="OrthoDB" id="9814695at2"/>
<reference evidence="7" key="1">
    <citation type="submission" date="2017-04" db="EMBL/GenBank/DDBJ databases">
        <authorList>
            <person name="Varghese N."/>
            <person name="Submissions S."/>
        </authorList>
    </citation>
    <scope>NUCLEOTIDE SEQUENCE [LARGE SCALE GENOMIC DNA]</scope>
    <source>
        <strain evidence="7">B4P</strain>
    </source>
</reference>
<gene>
    <name evidence="6" type="ORF">SAMN02982989_0008</name>
</gene>
<dbReference type="GO" id="GO:0046306">
    <property type="term" value="P:alkanesulfonate catabolic process"/>
    <property type="evidence" value="ECO:0007669"/>
    <property type="project" value="TreeGrafter"/>
</dbReference>
<evidence type="ECO:0000256" key="3">
    <source>
        <dbReference type="ARBA" id="ARBA00023002"/>
    </source>
</evidence>
<evidence type="ECO:0000256" key="4">
    <source>
        <dbReference type="ARBA" id="ARBA00023033"/>
    </source>
</evidence>
<dbReference type="SUPFAM" id="SSF51679">
    <property type="entry name" value="Bacterial luciferase-like"/>
    <property type="match status" value="1"/>
</dbReference>
<dbReference type="Proteomes" id="UP000192903">
    <property type="component" value="Unassembled WGS sequence"/>
</dbReference>
<dbReference type="InterPro" id="IPR050172">
    <property type="entry name" value="SsuD_RutA_monooxygenase"/>
</dbReference>
<dbReference type="GO" id="GO:0008726">
    <property type="term" value="F:alkanesulfonate monooxygenase activity"/>
    <property type="evidence" value="ECO:0007669"/>
    <property type="project" value="TreeGrafter"/>
</dbReference>
<protein>
    <submittedName>
        <fullName evidence="6">Flavin-dependent oxidoreductase, luciferase family (Includes alkanesulfonate monooxygenase SsuD and methylene tetrahydromethanopterin reductase)</fullName>
    </submittedName>
</protein>